<name>A0A4R8DI72_9BACT</name>
<gene>
    <name evidence="1" type="ORF">EDB95_4495</name>
</gene>
<dbReference type="AlphaFoldDB" id="A0A4R8DI72"/>
<proteinExistence type="predicted"/>
<dbReference type="EMBL" id="SODV01000002">
    <property type="protein sequence ID" value="TDW96660.1"/>
    <property type="molecule type" value="Genomic_DNA"/>
</dbReference>
<reference evidence="1 2" key="1">
    <citation type="submission" date="2019-03" db="EMBL/GenBank/DDBJ databases">
        <title>Genomic Encyclopedia of Type Strains, Phase IV (KMG-IV): sequencing the most valuable type-strain genomes for metagenomic binning, comparative biology and taxonomic classification.</title>
        <authorList>
            <person name="Goeker M."/>
        </authorList>
    </citation>
    <scope>NUCLEOTIDE SEQUENCE [LARGE SCALE GENOMIC DNA]</scope>
    <source>
        <strain evidence="1 2">DSM 100059</strain>
    </source>
</reference>
<organism evidence="1 2">
    <name type="scientific">Dinghuibacter silviterrae</name>
    <dbReference type="NCBI Taxonomy" id="1539049"/>
    <lineage>
        <taxon>Bacteria</taxon>
        <taxon>Pseudomonadati</taxon>
        <taxon>Bacteroidota</taxon>
        <taxon>Chitinophagia</taxon>
        <taxon>Chitinophagales</taxon>
        <taxon>Chitinophagaceae</taxon>
        <taxon>Dinghuibacter</taxon>
    </lineage>
</organism>
<keyword evidence="2" id="KW-1185">Reference proteome</keyword>
<evidence type="ECO:0000313" key="1">
    <source>
        <dbReference type="EMBL" id="TDW96660.1"/>
    </source>
</evidence>
<accession>A0A4R8DI72</accession>
<sequence>MIYYCLSKRSAETQFNRDIMYKLKTKLSHFRFNSIIRREIYTVEWYKYNPDTDKMEGLTHNELVLFTNFAAANSMNFGGEKNYAIAENDASLVDTVDAFPIGLNGIPSYYILRSSPELSKDGSLFSAMDIVLQNGLSDHHKYNLPFAVVGRRIDIE</sequence>
<dbReference type="Proteomes" id="UP000294498">
    <property type="component" value="Unassembled WGS sequence"/>
</dbReference>
<evidence type="ECO:0000313" key="2">
    <source>
        <dbReference type="Proteomes" id="UP000294498"/>
    </source>
</evidence>
<protein>
    <submittedName>
        <fullName evidence="1">Uncharacterized protein</fullName>
    </submittedName>
</protein>
<comment type="caution">
    <text evidence="1">The sequence shown here is derived from an EMBL/GenBank/DDBJ whole genome shotgun (WGS) entry which is preliminary data.</text>
</comment>